<comment type="caution">
    <text evidence="3">The sequence shown here is derived from an EMBL/GenBank/DDBJ whole genome shotgun (WGS) entry which is preliminary data.</text>
</comment>
<dbReference type="Proteomes" id="UP000192411">
    <property type="component" value="Unassembled WGS sequence"/>
</dbReference>
<feature type="region of interest" description="Disordered" evidence="1">
    <location>
        <begin position="54"/>
        <end position="91"/>
    </location>
</feature>
<dbReference type="RefSeq" id="WP_083124328.1">
    <property type="nucleotide sequence ID" value="NZ_MVIM01000003.1"/>
</dbReference>
<feature type="compositionally biased region" description="Basic and acidic residues" evidence="1">
    <location>
        <begin position="54"/>
        <end position="74"/>
    </location>
</feature>
<dbReference type="STRING" id="75922.BST47_05960"/>
<keyword evidence="4" id="KW-1185">Reference proteome</keyword>
<name>A0A1X0JV77_9MYCO</name>
<evidence type="ECO:0000313" key="3">
    <source>
        <dbReference type="EMBL" id="ORB66662.1"/>
    </source>
</evidence>
<organism evidence="3 4">
    <name type="scientific">Mycolicibacterium tusciae</name>
    <dbReference type="NCBI Taxonomy" id="75922"/>
    <lineage>
        <taxon>Bacteria</taxon>
        <taxon>Bacillati</taxon>
        <taxon>Actinomycetota</taxon>
        <taxon>Actinomycetes</taxon>
        <taxon>Mycobacteriales</taxon>
        <taxon>Mycobacteriaceae</taxon>
        <taxon>Mycolicibacterium</taxon>
    </lineage>
</organism>
<sequence>MNKLNRLRHAEQRIVKVQRRVWLAQALAWPTVIAAGATSAGVLMWFLRRRSTGNRHEMPDLPGAHEDGTVHVEPDGQLTHTSAADEARDTI</sequence>
<dbReference type="OrthoDB" id="4753588at2"/>
<evidence type="ECO:0000313" key="4">
    <source>
        <dbReference type="Proteomes" id="UP000192411"/>
    </source>
</evidence>
<dbReference type="EMBL" id="MVIM01000003">
    <property type="protein sequence ID" value="ORB66662.1"/>
    <property type="molecule type" value="Genomic_DNA"/>
</dbReference>
<reference evidence="3 4" key="1">
    <citation type="submission" date="2017-02" db="EMBL/GenBank/DDBJ databases">
        <title>The new phylogeny of genus Mycobacterium.</title>
        <authorList>
            <person name="Tortoli E."/>
            <person name="Trovato A."/>
            <person name="Cirillo D.M."/>
        </authorList>
    </citation>
    <scope>NUCLEOTIDE SEQUENCE [LARGE SCALE GENOMIC DNA]</scope>
    <source>
        <strain evidence="3 4">DSM 44338</strain>
    </source>
</reference>
<keyword evidence="2" id="KW-1133">Transmembrane helix</keyword>
<proteinExistence type="predicted"/>
<evidence type="ECO:0000256" key="1">
    <source>
        <dbReference type="SAM" id="MobiDB-lite"/>
    </source>
</evidence>
<feature type="transmembrane region" description="Helical" evidence="2">
    <location>
        <begin position="21"/>
        <end position="47"/>
    </location>
</feature>
<evidence type="ECO:0000256" key="2">
    <source>
        <dbReference type="SAM" id="Phobius"/>
    </source>
</evidence>
<protein>
    <submittedName>
        <fullName evidence="3">Uncharacterized protein</fullName>
    </submittedName>
</protein>
<keyword evidence="2" id="KW-0472">Membrane</keyword>
<dbReference type="AlphaFoldDB" id="A0A1X0JV77"/>
<accession>A0A1X0JV77</accession>
<keyword evidence="2" id="KW-0812">Transmembrane</keyword>
<gene>
    <name evidence="3" type="ORF">BST47_05960</name>
</gene>